<dbReference type="Proteomes" id="UP000593574">
    <property type="component" value="Unassembled WGS sequence"/>
</dbReference>
<gene>
    <name evidence="1" type="ORF">Golax_002355</name>
</gene>
<organism evidence="1 2">
    <name type="scientific">Gossypium laxum</name>
    <dbReference type="NCBI Taxonomy" id="34288"/>
    <lineage>
        <taxon>Eukaryota</taxon>
        <taxon>Viridiplantae</taxon>
        <taxon>Streptophyta</taxon>
        <taxon>Embryophyta</taxon>
        <taxon>Tracheophyta</taxon>
        <taxon>Spermatophyta</taxon>
        <taxon>Magnoliopsida</taxon>
        <taxon>eudicotyledons</taxon>
        <taxon>Gunneridae</taxon>
        <taxon>Pentapetalae</taxon>
        <taxon>rosids</taxon>
        <taxon>malvids</taxon>
        <taxon>Malvales</taxon>
        <taxon>Malvaceae</taxon>
        <taxon>Malvoideae</taxon>
        <taxon>Gossypium</taxon>
    </lineage>
</organism>
<sequence length="44" mass="4847">MKSLCIDPNKFSPSSKLSYQEPPCLPLPLPLPMPMLLSYSSPTP</sequence>
<dbReference type="AlphaFoldDB" id="A0A7J9ARI6"/>
<accession>A0A7J9ARI6</accession>
<reference evidence="1 2" key="1">
    <citation type="journal article" date="2019" name="Genome Biol. Evol.">
        <title>Insights into the evolution of the New World diploid cottons (Gossypium, subgenus Houzingenia) based on genome sequencing.</title>
        <authorList>
            <person name="Grover C.E."/>
            <person name="Arick M.A. 2nd"/>
            <person name="Thrash A."/>
            <person name="Conover J.L."/>
            <person name="Sanders W.S."/>
            <person name="Peterson D.G."/>
            <person name="Frelichowski J.E."/>
            <person name="Scheffler J.A."/>
            <person name="Scheffler B.E."/>
            <person name="Wendel J.F."/>
        </authorList>
    </citation>
    <scope>NUCLEOTIDE SEQUENCE [LARGE SCALE GENOMIC DNA]</scope>
    <source>
        <strain evidence="1">4</strain>
        <tissue evidence="1">Leaf</tissue>
    </source>
</reference>
<protein>
    <submittedName>
        <fullName evidence="1">Uncharacterized protein</fullName>
    </submittedName>
</protein>
<name>A0A7J9ARI6_9ROSI</name>
<proteinExistence type="predicted"/>
<evidence type="ECO:0000313" key="1">
    <source>
        <dbReference type="EMBL" id="MBA0726532.1"/>
    </source>
</evidence>
<keyword evidence="2" id="KW-1185">Reference proteome</keyword>
<evidence type="ECO:0000313" key="2">
    <source>
        <dbReference type="Proteomes" id="UP000593574"/>
    </source>
</evidence>
<dbReference type="EMBL" id="JABEZV010000012">
    <property type="protein sequence ID" value="MBA0726532.1"/>
    <property type="molecule type" value="Genomic_DNA"/>
</dbReference>
<comment type="caution">
    <text evidence="1">The sequence shown here is derived from an EMBL/GenBank/DDBJ whole genome shotgun (WGS) entry which is preliminary data.</text>
</comment>
<feature type="non-terminal residue" evidence="1">
    <location>
        <position position="44"/>
    </location>
</feature>